<dbReference type="Proteomes" id="UP001186974">
    <property type="component" value="Unassembled WGS sequence"/>
</dbReference>
<keyword evidence="2" id="KW-1185">Reference proteome</keyword>
<accession>A0ACC3D2G9</accession>
<dbReference type="EMBL" id="JAWDJW010008393">
    <property type="protein sequence ID" value="KAK3060658.1"/>
    <property type="molecule type" value="Genomic_DNA"/>
</dbReference>
<sequence>MPLIQRKRRAPAVHDPFEDRSESPEIDQTQRRQRRRASETSEANGHEEDGNQQNDASGENIQQLSKKLIRLALACEYSRTPLKRADISAKVLGAQSRQFKA</sequence>
<protein>
    <submittedName>
        <fullName evidence="1">Uncharacterized protein</fullName>
    </submittedName>
</protein>
<evidence type="ECO:0000313" key="1">
    <source>
        <dbReference type="EMBL" id="KAK3060658.1"/>
    </source>
</evidence>
<feature type="non-terminal residue" evidence="1">
    <location>
        <position position="101"/>
    </location>
</feature>
<organism evidence="1 2">
    <name type="scientific">Coniosporium uncinatum</name>
    <dbReference type="NCBI Taxonomy" id="93489"/>
    <lineage>
        <taxon>Eukaryota</taxon>
        <taxon>Fungi</taxon>
        <taxon>Dikarya</taxon>
        <taxon>Ascomycota</taxon>
        <taxon>Pezizomycotina</taxon>
        <taxon>Dothideomycetes</taxon>
        <taxon>Dothideomycetes incertae sedis</taxon>
        <taxon>Coniosporium</taxon>
    </lineage>
</organism>
<comment type="caution">
    <text evidence="1">The sequence shown here is derived from an EMBL/GenBank/DDBJ whole genome shotgun (WGS) entry which is preliminary data.</text>
</comment>
<name>A0ACC3D2G9_9PEZI</name>
<proteinExistence type="predicted"/>
<gene>
    <name evidence="1" type="ORF">LTS18_008046</name>
</gene>
<evidence type="ECO:0000313" key="2">
    <source>
        <dbReference type="Proteomes" id="UP001186974"/>
    </source>
</evidence>
<reference evidence="1" key="1">
    <citation type="submission" date="2024-09" db="EMBL/GenBank/DDBJ databases">
        <title>Black Yeasts Isolated from many extreme environments.</title>
        <authorList>
            <person name="Coleine C."/>
            <person name="Stajich J.E."/>
            <person name="Selbmann L."/>
        </authorList>
    </citation>
    <scope>NUCLEOTIDE SEQUENCE</scope>
    <source>
        <strain evidence="1">CCFEE 5737</strain>
    </source>
</reference>